<feature type="signal peptide" evidence="3">
    <location>
        <begin position="1"/>
        <end position="26"/>
    </location>
</feature>
<feature type="chain" id="PRO_5003259192" evidence="3">
    <location>
        <begin position="27"/>
        <end position="309"/>
    </location>
</feature>
<proteinExistence type="predicted"/>
<feature type="region of interest" description="Disordered" evidence="1">
    <location>
        <begin position="274"/>
        <end position="309"/>
    </location>
</feature>
<reference evidence="4" key="2">
    <citation type="submission" date="2011-02" db="EMBL/GenBank/DDBJ databases">
        <authorList>
            <person name="MacLean D."/>
        </authorList>
    </citation>
    <scope>NUCLEOTIDE SEQUENCE</scope>
</reference>
<dbReference type="AlphaFoldDB" id="F0W7I1"/>
<evidence type="ECO:0000313" key="4">
    <source>
        <dbReference type="EMBL" id="CCA17082.1"/>
    </source>
</evidence>
<evidence type="ECO:0000256" key="2">
    <source>
        <dbReference type="SAM" id="Phobius"/>
    </source>
</evidence>
<evidence type="ECO:0000256" key="1">
    <source>
        <dbReference type="SAM" id="MobiDB-lite"/>
    </source>
</evidence>
<keyword evidence="3" id="KW-0732">Signal</keyword>
<protein>
    <submittedName>
        <fullName evidence="4">Uncharacterized protein AlNc14C30G2787</fullName>
    </submittedName>
</protein>
<feature type="transmembrane region" description="Helical" evidence="2">
    <location>
        <begin position="238"/>
        <end position="263"/>
    </location>
</feature>
<name>F0W7I1_9STRA</name>
<organism evidence="4">
    <name type="scientific">Albugo laibachii Nc14</name>
    <dbReference type="NCBI Taxonomy" id="890382"/>
    <lineage>
        <taxon>Eukaryota</taxon>
        <taxon>Sar</taxon>
        <taxon>Stramenopiles</taxon>
        <taxon>Oomycota</taxon>
        <taxon>Peronosporomycetes</taxon>
        <taxon>Albuginales</taxon>
        <taxon>Albuginaceae</taxon>
        <taxon>Albugo</taxon>
    </lineage>
</organism>
<sequence>MRFVELIAWCSWCFGMTGIKAGKASAGNVPTDGCCATCIGKTSSVPYTYDPVIHNECSAAKGVCCYNCAKEGNSEPDVLNAKFGGAGTTPQIADGNWVQLKWAGIDRVTYEYYAKGHKKVTTIRNSSTEATKKGSYFFICASRGAGKFVVRGWGPDACLLTTPEFSIDVTDGVRERGTSKCSEDSDGALSDLLNTESQKGSQTCNLQRAAWKVADDGTKECVCTSDWSGPPSCSGFPWWKTAATVGGALAALFSIAASVKVFLTNRKNKKEAAAKLEDDDTIFSPQTSSFDSRNEQAKFPKMSKQEYTL</sequence>
<dbReference type="EMBL" id="FR824075">
    <property type="protein sequence ID" value="CCA17082.1"/>
    <property type="molecule type" value="Genomic_DNA"/>
</dbReference>
<dbReference type="HOGENOM" id="CLU_066163_0_0_1"/>
<evidence type="ECO:0000256" key="3">
    <source>
        <dbReference type="SAM" id="SignalP"/>
    </source>
</evidence>
<keyword evidence="2" id="KW-0472">Membrane</keyword>
<accession>F0W7I1</accession>
<keyword evidence="2" id="KW-0812">Transmembrane</keyword>
<reference evidence="4" key="1">
    <citation type="journal article" date="2011" name="PLoS Biol.">
        <title>Gene gain and loss during evolution of obligate parasitism in the white rust pathogen of Arabidopsis thaliana.</title>
        <authorList>
            <person name="Kemen E."/>
            <person name="Gardiner A."/>
            <person name="Schultz-Larsen T."/>
            <person name="Kemen A.C."/>
            <person name="Balmuth A.L."/>
            <person name="Robert-Seilaniantz A."/>
            <person name="Bailey K."/>
            <person name="Holub E."/>
            <person name="Studholme D.J."/>
            <person name="Maclean D."/>
            <person name="Jones J.D."/>
        </authorList>
    </citation>
    <scope>NUCLEOTIDE SEQUENCE</scope>
</reference>
<gene>
    <name evidence="4" type="primary">AlNc14C30G2787</name>
    <name evidence="4" type="ORF">ALNC14_032250</name>
</gene>
<keyword evidence="2" id="KW-1133">Transmembrane helix</keyword>